<dbReference type="STRING" id="1618356.UU93_C0008G0022"/>
<accession>A0A0G0Y6A7</accession>
<name>A0A0G0Y6A7_9BACT</name>
<dbReference type="Proteomes" id="UP000034160">
    <property type="component" value="Unassembled WGS sequence"/>
</dbReference>
<comment type="caution">
    <text evidence="1">The sequence shown here is derived from an EMBL/GenBank/DDBJ whole genome shotgun (WGS) entry which is preliminary data.</text>
</comment>
<dbReference type="AlphaFoldDB" id="A0A0G0Y6A7"/>
<sequence length="377" mass="42762">MADERQRWGLFAGALSHLILDQEQILGAKIPERERVAVELVYQITEPVTQLFRAATKRTSRHRSLWTLEPKLCRELQEKTMVLENDPRYELYKAQLQGLKALLKARGGKEVDKINRKMVKDAGKRYKGGKTVLLIQGYDFAQNGEASAKKHQEMVPEIDIKVLRPARNPEIAKWAGLILDGTAEVYGRKKIKGEAMMVELVTGAGWTALSPTQGEYLNDSWILVATNVLKAKKNIQRVCNKFDIQMTATEVEFYLAIILLAHEDGHKYQSLKFKPTLLEEGYTDWGSVCWRLIQLKGLNKNKLWAALLGEYGNALKFPPTGKDNEDGYYLSAKVAHDLLMGLSTGKKWGEVVAEFKKLHDGVTGNRRKRDKLLKQLL</sequence>
<protein>
    <submittedName>
        <fullName evidence="1">Uncharacterized protein</fullName>
    </submittedName>
</protein>
<evidence type="ECO:0000313" key="1">
    <source>
        <dbReference type="EMBL" id="KKS32260.1"/>
    </source>
</evidence>
<dbReference type="EMBL" id="LCCN01000008">
    <property type="protein sequence ID" value="KKS32260.1"/>
    <property type="molecule type" value="Genomic_DNA"/>
</dbReference>
<organism evidence="1 2">
    <name type="scientific">Candidatus Amesbacteria bacterium GW2011_GWA2_42_12</name>
    <dbReference type="NCBI Taxonomy" id="1618356"/>
    <lineage>
        <taxon>Bacteria</taxon>
        <taxon>Candidatus Amesiibacteriota</taxon>
    </lineage>
</organism>
<evidence type="ECO:0000313" key="2">
    <source>
        <dbReference type="Proteomes" id="UP000034160"/>
    </source>
</evidence>
<reference evidence="1 2" key="1">
    <citation type="journal article" date="2015" name="Nature">
        <title>rRNA introns, odd ribosomes, and small enigmatic genomes across a large radiation of phyla.</title>
        <authorList>
            <person name="Brown C.T."/>
            <person name="Hug L.A."/>
            <person name="Thomas B.C."/>
            <person name="Sharon I."/>
            <person name="Castelle C.J."/>
            <person name="Singh A."/>
            <person name="Wilkins M.J."/>
            <person name="Williams K.H."/>
            <person name="Banfield J.F."/>
        </authorList>
    </citation>
    <scope>NUCLEOTIDE SEQUENCE [LARGE SCALE GENOMIC DNA]</scope>
</reference>
<proteinExistence type="predicted"/>
<gene>
    <name evidence="1" type="ORF">UU93_C0008G0022</name>
</gene>